<feature type="compositionally biased region" description="Acidic residues" evidence="2">
    <location>
        <begin position="658"/>
        <end position="674"/>
    </location>
</feature>
<keyword evidence="1" id="KW-0862">Zinc</keyword>
<dbReference type="GO" id="GO:0008270">
    <property type="term" value="F:zinc ion binding"/>
    <property type="evidence" value="ECO:0007669"/>
    <property type="project" value="UniProtKB-KW"/>
</dbReference>
<dbReference type="InterPro" id="IPR050167">
    <property type="entry name" value="Ser_Thr_protein_kinase"/>
</dbReference>
<dbReference type="InterPro" id="IPR000719">
    <property type="entry name" value="Prot_kinase_dom"/>
</dbReference>
<dbReference type="GO" id="GO:0005524">
    <property type="term" value="F:ATP binding"/>
    <property type="evidence" value="ECO:0007669"/>
    <property type="project" value="InterPro"/>
</dbReference>
<feature type="domain" description="SWIM-type" evidence="4">
    <location>
        <begin position="1327"/>
        <end position="1360"/>
    </location>
</feature>
<feature type="region of interest" description="Disordered" evidence="2">
    <location>
        <begin position="650"/>
        <end position="674"/>
    </location>
</feature>
<dbReference type="InterPro" id="IPR011009">
    <property type="entry name" value="Kinase-like_dom_sf"/>
</dbReference>
<dbReference type="Gene3D" id="1.10.510.10">
    <property type="entry name" value="Transferase(Phosphotransferase) domain 1"/>
    <property type="match status" value="1"/>
</dbReference>
<dbReference type="InterPro" id="IPR008271">
    <property type="entry name" value="Ser/Thr_kinase_AS"/>
</dbReference>
<evidence type="ECO:0000259" key="4">
    <source>
        <dbReference type="PROSITE" id="PS50966"/>
    </source>
</evidence>
<dbReference type="SMART" id="SM00220">
    <property type="entry name" value="S_TKc"/>
    <property type="match status" value="1"/>
</dbReference>
<dbReference type="PROSITE" id="PS50011">
    <property type="entry name" value="PROTEIN_KINASE_DOM"/>
    <property type="match status" value="1"/>
</dbReference>
<gene>
    <name evidence="5" type="ORF">MGAL_10B044180</name>
</gene>
<reference evidence="5" key="1">
    <citation type="submission" date="2018-11" db="EMBL/GenBank/DDBJ databases">
        <authorList>
            <person name="Alioto T."/>
            <person name="Alioto T."/>
        </authorList>
    </citation>
    <scope>NUCLEOTIDE SEQUENCE</scope>
</reference>
<dbReference type="PROSITE" id="PS00108">
    <property type="entry name" value="PROTEIN_KINASE_ST"/>
    <property type="match status" value="1"/>
</dbReference>
<dbReference type="PANTHER" id="PTHR23257">
    <property type="entry name" value="SERINE-THREONINE PROTEIN KINASE"/>
    <property type="match status" value="1"/>
</dbReference>
<dbReference type="Gene3D" id="3.30.200.20">
    <property type="entry name" value="Phosphorylase Kinase, domain 1"/>
    <property type="match status" value="1"/>
</dbReference>
<accession>A0A8B6GBT0</accession>
<dbReference type="GO" id="GO:0005737">
    <property type="term" value="C:cytoplasm"/>
    <property type="evidence" value="ECO:0007669"/>
    <property type="project" value="TreeGrafter"/>
</dbReference>
<evidence type="ECO:0000313" key="6">
    <source>
        <dbReference type="Proteomes" id="UP000596742"/>
    </source>
</evidence>
<protein>
    <recommendedName>
        <fullName evidence="7">SWIM-type domain-containing protein</fullName>
    </recommendedName>
</protein>
<dbReference type="InterPro" id="IPR038765">
    <property type="entry name" value="Papain-like_cys_pep_sf"/>
</dbReference>
<dbReference type="PROSITE" id="PS50966">
    <property type="entry name" value="ZF_SWIM"/>
    <property type="match status" value="1"/>
</dbReference>
<organism evidence="5 6">
    <name type="scientific">Mytilus galloprovincialis</name>
    <name type="common">Mediterranean mussel</name>
    <dbReference type="NCBI Taxonomy" id="29158"/>
    <lineage>
        <taxon>Eukaryota</taxon>
        <taxon>Metazoa</taxon>
        <taxon>Spiralia</taxon>
        <taxon>Lophotrochozoa</taxon>
        <taxon>Mollusca</taxon>
        <taxon>Bivalvia</taxon>
        <taxon>Autobranchia</taxon>
        <taxon>Pteriomorphia</taxon>
        <taxon>Mytilida</taxon>
        <taxon>Mytiloidea</taxon>
        <taxon>Mytilidae</taxon>
        <taxon>Mytilinae</taxon>
        <taxon>Mytilus</taxon>
    </lineage>
</organism>
<evidence type="ECO:0000313" key="5">
    <source>
        <dbReference type="EMBL" id="VDI61817.1"/>
    </source>
</evidence>
<dbReference type="InterPro" id="IPR007527">
    <property type="entry name" value="Znf_SWIM"/>
</dbReference>
<dbReference type="Gene3D" id="3.90.70.120">
    <property type="match status" value="1"/>
</dbReference>
<dbReference type="OrthoDB" id="5984771at2759"/>
<dbReference type="SUPFAM" id="SSF54001">
    <property type="entry name" value="Cysteine proteinases"/>
    <property type="match status" value="1"/>
</dbReference>
<proteinExistence type="predicted"/>
<name>A0A8B6GBT0_MYTGA</name>
<sequence length="1542" mass="177040">MQGKDYVLKELIVDDADSKKLFLKEARVMNNLNHQNIVKFNSIYKETEIGNHGIIMEYLAFNFEPFGQEFVAHSLRDLLKYIDNYDCEGFEHLHQFVATDVCSGLSYLHDNNIVHRDLKPENILVSNQHYCKENKDISTLWLNKPVVAKLTDFGESRAKLIQTATLVHTRTNNVFRGTPVFMAPEIFFHDGTKLRDLQDLKQMDIWSYSMILFTLLNPDLKYPYHFEYCKEIESGNDRPATEVLKVLFGRRELPCNSTKYQKTRITHWSKIVEAYNRCATFGIRPEMRTIFSFLTKKPENRDGSRNLFTELNDLNEVDGAEEFENAKNIHREHNEEDVPKICSQDHSDNEVVDIEPTELRKNVTECSTVESTDLTLPLSQSYIDRCLNRSQSKKDTLNGSTGPNMCISTSNAIQLSIMGNFHQASPNVFNHDAIGSQCSTMSIVAVIATLIKAKDLWCSRDIDTILKEGNSLHLNILQKKGWPQWRSESKIDLDEFPDTITFNFDSLKVHASIGLLGDAVYGFYGDVRRLIKKAIDERPSNSFVLRMYDKCTAIIFGKNQTYSIFDPHARNSKGQVDGNGSACILHFSDVNNMVKYLESMACNDIREQQIDITPVNVEILKKTGVDDDYNDHDNEDDDCVGYDIPESVKSTTSTLEETGVDDDYNDHDNEDDDCVGYDIPESVKSTTSTLEDSSCPVYRRTKKGLTVEEILSLCVNDNNQHVCWKVPSPIENAIFLVDLNKVNPKDLTCDDSGIYDRHSSPSVLVKAAYSNDKIVGAKTIARKTKDMQDHIINEDGNFLVKKYYSDKLESGRTIGTRIISKVYQSNKICHYAVIQYIGDCRNGLRPHRNNLRHELYMRTKQSILDREKSLVTNLPPKQKMLRFLDDSSPSDSPRDRQQIYNVKKKEQNTQKSRNTGKLKNADFEKLILSMDTSDFVKGVDFSSSKSKDRIHPNTFAATTGHLNWIKKYCSVSSRYKAQLAIDMTYKVGPFYTTCLSLAHPVFVHKDDHLKHPSLFVGMMTTTSRTSSDYQYLSKQLRKHGVNSLIYGTDGEYALEMGFEATFPIEKGKNIHLRCFNHLKEDLEVELKNAKVSNSKQIVKDILGYEIGSIRFNGLVDSHEKDYYKQYNEISHSWTPDFKDYLQSKGFRVRPLMETFIKCMGREVRVNAGLGNPPNKYENQRAESMNSVLKESIGGKFTDQASVHDLVYRKVVLPQERELIKAIYSHGEYRIAKSFKNYEIHPSVWKSMTPEQRQIHVNKIIMPSNISDEEAIFVKLSKEPEELADLLTNIPVYLTMEIWESAEKILSHGKITDVDKESYCVVYKKEAFMVTIKADQFACSCKLFDKMKLCGHVLAAADGKSLLEELLKKRKYSPVLAINRNTSPSAGEKRVKKPRKGSQNVVKQPIQHEVHLPTEINLNIRRPFQMNEIFHNDEPFCIEYLNNITKEVNCASCSCLLSKKALSPYNIAFSHNERYVYPSVEKNGKTVWKPTLKKMGKRYCCVKRECIIKRYPYFWNELIRTGDIQLQECHRQLLKDMFDFVVL</sequence>
<dbReference type="SUPFAM" id="SSF56112">
    <property type="entry name" value="Protein kinase-like (PK-like)"/>
    <property type="match status" value="1"/>
</dbReference>
<dbReference type="GO" id="GO:0004672">
    <property type="term" value="F:protein kinase activity"/>
    <property type="evidence" value="ECO:0007669"/>
    <property type="project" value="InterPro"/>
</dbReference>
<keyword evidence="6" id="KW-1185">Reference proteome</keyword>
<dbReference type="Pfam" id="PF00069">
    <property type="entry name" value="Pkinase"/>
    <property type="match status" value="1"/>
</dbReference>
<comment type="caution">
    <text evidence="5">The sequence shown here is derived from an EMBL/GenBank/DDBJ whole genome shotgun (WGS) entry which is preliminary data.</text>
</comment>
<dbReference type="EMBL" id="UYJE01008192">
    <property type="protein sequence ID" value="VDI61817.1"/>
    <property type="molecule type" value="Genomic_DNA"/>
</dbReference>
<feature type="domain" description="Protein kinase" evidence="3">
    <location>
        <begin position="1"/>
        <end position="315"/>
    </location>
</feature>
<evidence type="ECO:0000256" key="1">
    <source>
        <dbReference type="PROSITE-ProRule" id="PRU00325"/>
    </source>
</evidence>
<keyword evidence="1" id="KW-0479">Metal-binding</keyword>
<dbReference type="GO" id="GO:0007165">
    <property type="term" value="P:signal transduction"/>
    <property type="evidence" value="ECO:0007669"/>
    <property type="project" value="TreeGrafter"/>
</dbReference>
<feature type="region of interest" description="Disordered" evidence="2">
    <location>
        <begin position="1379"/>
        <end position="1399"/>
    </location>
</feature>
<keyword evidence="1" id="KW-0863">Zinc-finger</keyword>
<evidence type="ECO:0000259" key="3">
    <source>
        <dbReference type="PROSITE" id="PS50011"/>
    </source>
</evidence>
<evidence type="ECO:0008006" key="7">
    <source>
        <dbReference type="Google" id="ProtNLM"/>
    </source>
</evidence>
<dbReference type="Proteomes" id="UP000596742">
    <property type="component" value="Unassembled WGS sequence"/>
</dbReference>
<evidence type="ECO:0000256" key="2">
    <source>
        <dbReference type="SAM" id="MobiDB-lite"/>
    </source>
</evidence>